<evidence type="ECO:0000256" key="3">
    <source>
        <dbReference type="ARBA" id="ARBA00012922"/>
    </source>
</evidence>
<evidence type="ECO:0000256" key="1">
    <source>
        <dbReference type="ARBA" id="ARBA00001311"/>
    </source>
</evidence>
<name>A0A6A5X9R0_9PLEO</name>
<dbReference type="PIRSF" id="PIRSF001221">
    <property type="entry name" value="Amidase_fungi"/>
    <property type="match status" value="1"/>
</dbReference>
<dbReference type="Gene3D" id="3.90.1300.10">
    <property type="entry name" value="Amidase signature (AS) domain"/>
    <property type="match status" value="1"/>
</dbReference>
<evidence type="ECO:0000256" key="5">
    <source>
        <dbReference type="PIRSR" id="PIRSR001221-1"/>
    </source>
</evidence>
<protein>
    <recommendedName>
        <fullName evidence="3">amidase</fullName>
        <ecNumber evidence="3">3.5.1.4</ecNumber>
    </recommendedName>
</protein>
<evidence type="ECO:0000256" key="2">
    <source>
        <dbReference type="ARBA" id="ARBA00009199"/>
    </source>
</evidence>
<feature type="active site" description="Charge relay system" evidence="5">
    <location>
        <position position="138"/>
    </location>
</feature>
<keyword evidence="4" id="KW-0378">Hydrolase</keyword>
<gene>
    <name evidence="8" type="ORF">BU24DRAFT_473829</name>
</gene>
<accession>A0A6A5X9R0</accession>
<feature type="domain" description="Amidase" evidence="7">
    <location>
        <begin position="82"/>
        <end position="516"/>
    </location>
</feature>
<evidence type="ECO:0000256" key="6">
    <source>
        <dbReference type="PIRSR" id="PIRSR001221-2"/>
    </source>
</evidence>
<comment type="similarity">
    <text evidence="2">Belongs to the amidase family.</text>
</comment>
<dbReference type="PROSITE" id="PS00571">
    <property type="entry name" value="AMIDASES"/>
    <property type="match status" value="1"/>
</dbReference>
<dbReference type="OrthoDB" id="6428749at2759"/>
<dbReference type="Pfam" id="PF01425">
    <property type="entry name" value="Amidase"/>
    <property type="match status" value="1"/>
</dbReference>
<organism evidence="8 9">
    <name type="scientific">Aaosphaeria arxii CBS 175.79</name>
    <dbReference type="NCBI Taxonomy" id="1450172"/>
    <lineage>
        <taxon>Eukaryota</taxon>
        <taxon>Fungi</taxon>
        <taxon>Dikarya</taxon>
        <taxon>Ascomycota</taxon>
        <taxon>Pezizomycotina</taxon>
        <taxon>Dothideomycetes</taxon>
        <taxon>Pleosporomycetidae</taxon>
        <taxon>Pleosporales</taxon>
        <taxon>Pleosporales incertae sedis</taxon>
        <taxon>Aaosphaeria</taxon>
    </lineage>
</organism>
<dbReference type="EC" id="3.5.1.4" evidence="3"/>
<dbReference type="InterPro" id="IPR036928">
    <property type="entry name" value="AS_sf"/>
</dbReference>
<dbReference type="InterPro" id="IPR020556">
    <property type="entry name" value="Amidase_CS"/>
</dbReference>
<evidence type="ECO:0000256" key="4">
    <source>
        <dbReference type="ARBA" id="ARBA00022801"/>
    </source>
</evidence>
<dbReference type="Proteomes" id="UP000799778">
    <property type="component" value="Unassembled WGS sequence"/>
</dbReference>
<comment type="catalytic activity">
    <reaction evidence="1">
        <text>a monocarboxylic acid amide + H2O = a monocarboxylate + NH4(+)</text>
        <dbReference type="Rhea" id="RHEA:12020"/>
        <dbReference type="ChEBI" id="CHEBI:15377"/>
        <dbReference type="ChEBI" id="CHEBI:28938"/>
        <dbReference type="ChEBI" id="CHEBI:35757"/>
        <dbReference type="ChEBI" id="CHEBI:83628"/>
        <dbReference type="EC" id="3.5.1.4"/>
    </reaction>
</comment>
<feature type="active site" description="Charge relay system" evidence="5">
    <location>
        <position position="214"/>
    </location>
</feature>
<feature type="binding site" evidence="6">
    <location>
        <begin position="235"/>
        <end position="238"/>
    </location>
    <ligand>
        <name>substrate</name>
    </ligand>
</feature>
<sequence>MVSAEWQKLIDEKRASLDSVIPQEWRVPGNVLAKVSNEATISGLTLLKESNLLNAREQELTEKYDATALLDLLATKQVSSVEVVTAFCKRAAIAQQLINPLAEMFFDDAIEQAKERDGYLACEGKVKGPFHGLPISIKDMINIKGQFANLGYVSYLKKPRASENSVIIDILLDGGAVLYCKTTVPQALFVMEGYSTVCGTTRNAHNLSHTPGGSSSGEGALVGFRGSVLGVGSDIGGSVRAPALCNGVYGFRPSSDRLPYSKQQQFFPPGWPSITCTLGPLAVSARDLTLFFKHVLLAEPWKVDSTSHAIHWRELPPVKTLKIGVWRDDPAFSVYPPVSRILSSAVEKLRKAGHEIVELEAPSIVEAVITSFKSFSLDNNATIFKYLEEGGEDLSPALSVIAQALKGPAATLEDVWAVNASKESYREEWARVWRSHNIDVLLCPGSRNTSVPHGMYGNPVWTVIWNLLDFPAAVIPYLKADKTLDKPVDGFDPEAVHGSPGSVQVVGWRFQDEEVLRATEIIARDLHSQEGKSSVMPRI</sequence>
<dbReference type="EMBL" id="ML978078">
    <property type="protein sequence ID" value="KAF2009649.1"/>
    <property type="molecule type" value="Genomic_DNA"/>
</dbReference>
<evidence type="ECO:0000313" key="8">
    <source>
        <dbReference type="EMBL" id="KAF2009649.1"/>
    </source>
</evidence>
<dbReference type="RefSeq" id="XP_033377988.1">
    <property type="nucleotide sequence ID" value="XM_033532814.1"/>
</dbReference>
<proteinExistence type="inferred from homology"/>
<dbReference type="SUPFAM" id="SSF75304">
    <property type="entry name" value="Amidase signature (AS) enzymes"/>
    <property type="match status" value="1"/>
</dbReference>
<dbReference type="InterPro" id="IPR023631">
    <property type="entry name" value="Amidase_dom"/>
</dbReference>
<reference evidence="8" key="1">
    <citation type="journal article" date="2020" name="Stud. Mycol.">
        <title>101 Dothideomycetes genomes: a test case for predicting lifestyles and emergence of pathogens.</title>
        <authorList>
            <person name="Haridas S."/>
            <person name="Albert R."/>
            <person name="Binder M."/>
            <person name="Bloem J."/>
            <person name="Labutti K."/>
            <person name="Salamov A."/>
            <person name="Andreopoulos B."/>
            <person name="Baker S."/>
            <person name="Barry K."/>
            <person name="Bills G."/>
            <person name="Bluhm B."/>
            <person name="Cannon C."/>
            <person name="Castanera R."/>
            <person name="Culley D."/>
            <person name="Daum C."/>
            <person name="Ezra D."/>
            <person name="Gonzalez J."/>
            <person name="Henrissat B."/>
            <person name="Kuo A."/>
            <person name="Liang C."/>
            <person name="Lipzen A."/>
            <person name="Lutzoni F."/>
            <person name="Magnuson J."/>
            <person name="Mondo S."/>
            <person name="Nolan M."/>
            <person name="Ohm R."/>
            <person name="Pangilinan J."/>
            <person name="Park H.-J."/>
            <person name="Ramirez L."/>
            <person name="Alfaro M."/>
            <person name="Sun H."/>
            <person name="Tritt A."/>
            <person name="Yoshinaga Y."/>
            <person name="Zwiers L.-H."/>
            <person name="Turgeon B."/>
            <person name="Goodwin S."/>
            <person name="Spatafora J."/>
            <person name="Crous P."/>
            <person name="Grigoriev I."/>
        </authorList>
    </citation>
    <scope>NUCLEOTIDE SEQUENCE</scope>
    <source>
        <strain evidence="8">CBS 175.79</strain>
    </source>
</reference>
<keyword evidence="9" id="KW-1185">Reference proteome</keyword>
<feature type="active site" description="Acyl-ester intermediate" evidence="5">
    <location>
        <position position="238"/>
    </location>
</feature>
<feature type="binding site" evidence="6">
    <location>
        <position position="214"/>
    </location>
    <ligand>
        <name>substrate</name>
    </ligand>
</feature>
<dbReference type="PANTHER" id="PTHR46072">
    <property type="entry name" value="AMIDASE-RELATED-RELATED"/>
    <property type="match status" value="1"/>
</dbReference>
<evidence type="ECO:0000313" key="9">
    <source>
        <dbReference type="Proteomes" id="UP000799778"/>
    </source>
</evidence>
<dbReference type="GO" id="GO:0004040">
    <property type="term" value="F:amidase activity"/>
    <property type="evidence" value="ECO:0007669"/>
    <property type="project" value="UniProtKB-EC"/>
</dbReference>
<dbReference type="PANTHER" id="PTHR46072:SF5">
    <property type="entry name" value="GENERAL AMIDASE-C"/>
    <property type="match status" value="1"/>
</dbReference>
<feature type="binding site" evidence="6">
    <location>
        <position position="188"/>
    </location>
    <ligand>
        <name>substrate</name>
    </ligand>
</feature>
<dbReference type="AlphaFoldDB" id="A0A6A5X9R0"/>
<dbReference type="GeneID" id="54290211"/>
<evidence type="ECO:0000259" key="7">
    <source>
        <dbReference type="Pfam" id="PF01425"/>
    </source>
</evidence>